<name>A0A087U943_STEMI</name>
<organism evidence="1 2">
    <name type="scientific">Stegodyphus mimosarum</name>
    <name type="common">African social velvet spider</name>
    <dbReference type="NCBI Taxonomy" id="407821"/>
    <lineage>
        <taxon>Eukaryota</taxon>
        <taxon>Metazoa</taxon>
        <taxon>Ecdysozoa</taxon>
        <taxon>Arthropoda</taxon>
        <taxon>Chelicerata</taxon>
        <taxon>Arachnida</taxon>
        <taxon>Araneae</taxon>
        <taxon>Araneomorphae</taxon>
        <taxon>Entelegynae</taxon>
        <taxon>Eresoidea</taxon>
        <taxon>Eresidae</taxon>
        <taxon>Stegodyphus</taxon>
    </lineage>
</organism>
<keyword evidence="2" id="KW-1185">Reference proteome</keyword>
<feature type="non-terminal residue" evidence="1">
    <location>
        <position position="94"/>
    </location>
</feature>
<dbReference type="AlphaFoldDB" id="A0A087U943"/>
<proteinExistence type="predicted"/>
<dbReference type="OrthoDB" id="6498830at2759"/>
<evidence type="ECO:0000313" key="2">
    <source>
        <dbReference type="Proteomes" id="UP000054359"/>
    </source>
</evidence>
<protein>
    <submittedName>
        <fullName evidence="1">Uncharacterized protein</fullName>
    </submittedName>
</protein>
<dbReference type="Proteomes" id="UP000054359">
    <property type="component" value="Unassembled WGS sequence"/>
</dbReference>
<dbReference type="EMBL" id="KK118801">
    <property type="protein sequence ID" value="KFM73882.1"/>
    <property type="molecule type" value="Genomic_DNA"/>
</dbReference>
<sequence length="94" mass="10821">MRTFWLLGKEVTDSKLHPQLNLCPSYPPANYEIRSPLPDLLRGGSDIDKMNHNDSCLSLFHDCKKNAEDDVRRTFGYRSAPTISIREFYTPTDC</sequence>
<reference evidence="1 2" key="1">
    <citation type="submission" date="2013-11" db="EMBL/GenBank/DDBJ databases">
        <title>Genome sequencing of Stegodyphus mimosarum.</title>
        <authorList>
            <person name="Bechsgaard J."/>
        </authorList>
    </citation>
    <scope>NUCLEOTIDE SEQUENCE [LARGE SCALE GENOMIC DNA]</scope>
</reference>
<accession>A0A087U943</accession>
<evidence type="ECO:0000313" key="1">
    <source>
        <dbReference type="EMBL" id="KFM73882.1"/>
    </source>
</evidence>
<gene>
    <name evidence="1" type="ORF">X975_11498</name>
</gene>